<evidence type="ECO:0000313" key="3">
    <source>
        <dbReference type="Proteomes" id="UP000275401"/>
    </source>
</evidence>
<keyword evidence="1" id="KW-1133">Transmembrane helix</keyword>
<keyword evidence="3" id="KW-1185">Reference proteome</keyword>
<dbReference type="AlphaFoldDB" id="A0A3M8WVT3"/>
<feature type="transmembrane region" description="Helical" evidence="1">
    <location>
        <begin position="170"/>
        <end position="189"/>
    </location>
</feature>
<evidence type="ECO:0008006" key="4">
    <source>
        <dbReference type="Google" id="ProtNLM"/>
    </source>
</evidence>
<sequence>MNSISVRALLVRGMLAGLAAGLLALVVAYLLGEPRVDAAIGYEEAHSHEHGGVELVGRTMQSTAGLATGVLIYGVALGGIAALVIAYALGRVGRFGPRATAALVSLGALVSVYVVPFLKYPANPPAVGDPSTLDQRTTLYFLMVVLSVLLTVAAVILGKRLAPRLGNWNATVAASVAFLAAIGPAYAFLPSFNEVPHGFPATLLWQFRLSALAVQATLWGSFGLFFGYLAERLLVPRPAVAPSAPAKAGVAH</sequence>
<gene>
    <name evidence="2" type="ORF">EEJ42_06550</name>
</gene>
<dbReference type="InterPro" id="IPR012666">
    <property type="entry name" value="CbtA_put"/>
</dbReference>
<evidence type="ECO:0000313" key="2">
    <source>
        <dbReference type="EMBL" id="RNG34086.1"/>
    </source>
</evidence>
<feature type="transmembrane region" description="Helical" evidence="1">
    <location>
        <begin position="9"/>
        <end position="31"/>
    </location>
</feature>
<feature type="transmembrane region" description="Helical" evidence="1">
    <location>
        <begin position="101"/>
        <end position="118"/>
    </location>
</feature>
<dbReference type="Proteomes" id="UP000275401">
    <property type="component" value="Unassembled WGS sequence"/>
</dbReference>
<feature type="transmembrane region" description="Helical" evidence="1">
    <location>
        <begin position="138"/>
        <end position="158"/>
    </location>
</feature>
<organism evidence="2 3">
    <name type="scientific">Streptomyces botrytidirepellens</name>
    <dbReference type="NCBI Taxonomy" id="2486417"/>
    <lineage>
        <taxon>Bacteria</taxon>
        <taxon>Bacillati</taxon>
        <taxon>Actinomycetota</taxon>
        <taxon>Actinomycetes</taxon>
        <taxon>Kitasatosporales</taxon>
        <taxon>Streptomycetaceae</taxon>
        <taxon>Streptomyces</taxon>
    </lineage>
</organism>
<proteinExistence type="predicted"/>
<dbReference type="RefSeq" id="WP_123099027.1">
    <property type="nucleotide sequence ID" value="NZ_RIBZ01000088.1"/>
</dbReference>
<reference evidence="2 3" key="1">
    <citation type="submission" date="2018-11" db="EMBL/GenBank/DDBJ databases">
        <title>The Potential of Streptomyces as Biocontrol Agents against the Tomato grey mould, Botrytis cinerea (Gray mold) Frontiers in Microbiology.</title>
        <authorList>
            <person name="Li D."/>
        </authorList>
    </citation>
    <scope>NUCLEOTIDE SEQUENCE [LARGE SCALE GENOMIC DNA]</scope>
    <source>
        <strain evidence="2 3">NEAU-LD23</strain>
    </source>
</reference>
<feature type="transmembrane region" description="Helical" evidence="1">
    <location>
        <begin position="70"/>
        <end position="89"/>
    </location>
</feature>
<evidence type="ECO:0000256" key="1">
    <source>
        <dbReference type="SAM" id="Phobius"/>
    </source>
</evidence>
<protein>
    <recommendedName>
        <fullName evidence="4">Cobalt transporter subunit (CbtA)</fullName>
    </recommendedName>
</protein>
<accession>A0A3M8WVT3</accession>
<keyword evidence="1" id="KW-0472">Membrane</keyword>
<comment type="caution">
    <text evidence="2">The sequence shown here is derived from an EMBL/GenBank/DDBJ whole genome shotgun (WGS) entry which is preliminary data.</text>
</comment>
<feature type="transmembrane region" description="Helical" evidence="1">
    <location>
        <begin position="209"/>
        <end position="229"/>
    </location>
</feature>
<name>A0A3M8WVT3_9ACTN</name>
<dbReference type="Pfam" id="PF09490">
    <property type="entry name" value="CbtA"/>
    <property type="match status" value="1"/>
</dbReference>
<keyword evidence="1" id="KW-0812">Transmembrane</keyword>
<dbReference type="EMBL" id="RIBZ01000088">
    <property type="protein sequence ID" value="RNG34086.1"/>
    <property type="molecule type" value="Genomic_DNA"/>
</dbReference>